<name>A0A3E3IHR8_9FIRM</name>
<dbReference type="Pfam" id="PF01261">
    <property type="entry name" value="AP_endonuc_2"/>
    <property type="match status" value="1"/>
</dbReference>
<dbReference type="EMBL" id="QVME01000007">
    <property type="protein sequence ID" value="RGE66629.1"/>
    <property type="molecule type" value="Genomic_DNA"/>
</dbReference>
<dbReference type="GeneID" id="72463673"/>
<sequence>MVNNKPVFGVYEKALRLRSLEKLFDTAASCGYETFELSLDSTDQRMARLDWNAAERQAVRNAASNSGIKLLTTCLSGGKRYPLGSSNLELVHKGLEMTEKAIALCGDLGIRVIQLSGFDVYDQEPRTAETQKRYVENLFQCVQMAEKACVTLAIEPVEGNLLAVRDTMQVIRAINSCWLQLYPDVANINSLGIDPIRELPYGAGHIVAVHMRDSIIDCYDATIPFGTGCLDFEGVFRQLADMKFCGPLVVEMWNTEAPDDRERIIQARTYMEQCIEKVREQHVGSGKG</sequence>
<accession>A0A3E3IHR8</accession>
<dbReference type="EC" id="5.1.3.22" evidence="2"/>
<dbReference type="SUPFAM" id="SSF51658">
    <property type="entry name" value="Xylose isomerase-like"/>
    <property type="match status" value="1"/>
</dbReference>
<comment type="caution">
    <text evidence="2">The sequence shown here is derived from an EMBL/GenBank/DDBJ whole genome shotgun (WGS) entry which is preliminary data.</text>
</comment>
<dbReference type="RefSeq" id="WP_024731338.1">
    <property type="nucleotide sequence ID" value="NZ_CAUWNV010000032.1"/>
</dbReference>
<dbReference type="AlphaFoldDB" id="A0A3E3IHR8"/>
<dbReference type="InterPro" id="IPR050312">
    <property type="entry name" value="IolE/XylAMocC-like"/>
</dbReference>
<evidence type="ECO:0000313" key="3">
    <source>
        <dbReference type="Proteomes" id="UP000260828"/>
    </source>
</evidence>
<proteinExistence type="predicted"/>
<dbReference type="InterPro" id="IPR013022">
    <property type="entry name" value="Xyl_isomerase-like_TIM-brl"/>
</dbReference>
<evidence type="ECO:0000259" key="1">
    <source>
        <dbReference type="Pfam" id="PF01261"/>
    </source>
</evidence>
<keyword evidence="2" id="KW-0413">Isomerase</keyword>
<dbReference type="GO" id="GO:0034015">
    <property type="term" value="F:L-ribulose-5-phosphate 3-epimerase activity"/>
    <property type="evidence" value="ECO:0007669"/>
    <property type="project" value="UniProtKB-EC"/>
</dbReference>
<dbReference type="Gene3D" id="3.20.20.150">
    <property type="entry name" value="Divalent-metal-dependent TIM barrel enzymes"/>
    <property type="match status" value="1"/>
</dbReference>
<reference evidence="2 3" key="1">
    <citation type="submission" date="2018-08" db="EMBL/GenBank/DDBJ databases">
        <title>A genome reference for cultivated species of the human gut microbiota.</title>
        <authorList>
            <person name="Zou Y."/>
            <person name="Xue W."/>
            <person name="Luo G."/>
        </authorList>
    </citation>
    <scope>NUCLEOTIDE SEQUENCE [LARGE SCALE GENOMIC DNA]</scope>
    <source>
        <strain evidence="2 3">TF05-12AC</strain>
    </source>
</reference>
<dbReference type="PANTHER" id="PTHR12110">
    <property type="entry name" value="HYDROXYPYRUVATE ISOMERASE"/>
    <property type="match status" value="1"/>
</dbReference>
<evidence type="ECO:0000313" key="2">
    <source>
        <dbReference type="EMBL" id="RGE66629.1"/>
    </source>
</evidence>
<dbReference type="InterPro" id="IPR036237">
    <property type="entry name" value="Xyl_isomerase-like_sf"/>
</dbReference>
<gene>
    <name evidence="2" type="ORF">DXC40_12695</name>
</gene>
<feature type="domain" description="Xylose isomerase-like TIM barrel" evidence="1">
    <location>
        <begin position="24"/>
        <end position="267"/>
    </location>
</feature>
<dbReference type="NCBIfam" id="NF009689">
    <property type="entry name" value="PRK13210.1"/>
    <property type="match status" value="1"/>
</dbReference>
<dbReference type="Proteomes" id="UP000260828">
    <property type="component" value="Unassembled WGS sequence"/>
</dbReference>
<organism evidence="2 3">
    <name type="scientific">Anaerotruncus colihominis</name>
    <dbReference type="NCBI Taxonomy" id="169435"/>
    <lineage>
        <taxon>Bacteria</taxon>
        <taxon>Bacillati</taxon>
        <taxon>Bacillota</taxon>
        <taxon>Clostridia</taxon>
        <taxon>Eubacteriales</taxon>
        <taxon>Oscillospiraceae</taxon>
        <taxon>Anaerotruncus</taxon>
    </lineage>
</organism>
<protein>
    <submittedName>
        <fullName evidence="2">L-ribulose-5-phosphate 3-epimerase</fullName>
        <ecNumber evidence="2">5.1.3.22</ecNumber>
    </submittedName>
</protein>
<dbReference type="PANTHER" id="PTHR12110:SF41">
    <property type="entry name" value="INOSOSE DEHYDRATASE"/>
    <property type="match status" value="1"/>
</dbReference>